<keyword evidence="4 6" id="KW-1133">Transmembrane helix</keyword>
<dbReference type="PANTHER" id="PTHR38459:SF1">
    <property type="entry name" value="PROPHAGE BACTOPRENOL-LINKED GLUCOSE TRANSLOCASE HOMOLOG"/>
    <property type="match status" value="1"/>
</dbReference>
<feature type="transmembrane region" description="Helical" evidence="6">
    <location>
        <begin position="29"/>
        <end position="51"/>
    </location>
</feature>
<evidence type="ECO:0000256" key="6">
    <source>
        <dbReference type="SAM" id="Phobius"/>
    </source>
</evidence>
<feature type="transmembrane region" description="Helical" evidence="6">
    <location>
        <begin position="119"/>
        <end position="138"/>
    </location>
</feature>
<keyword evidence="9" id="KW-1185">Reference proteome</keyword>
<reference evidence="8" key="2">
    <citation type="submission" date="2023-01" db="EMBL/GenBank/DDBJ databases">
        <title>Gilvimarinus xylanilyticus HB14 isolated from Caulerpa lentillifera aquaculture base in Hainan, China.</title>
        <authorList>
            <person name="Zhang Y.-J."/>
        </authorList>
    </citation>
    <scope>NUCLEOTIDE SEQUENCE</scope>
    <source>
        <strain evidence="8">HB14</strain>
    </source>
</reference>
<sequence length="146" mass="16443">MSATPLKSTNSGEQSALQRWSRYLYQHQFVRFLLVGGTATALQYLFLVLLVELTGTPKVACSAIAFALSAVYNYLANYYFTFQATHKHRESSLKFAVVVVLGLALNTLVFYIADIVLPHYLLAQIIATGVTLISNFLLHKFWIYRS</sequence>
<dbReference type="InterPro" id="IPR007267">
    <property type="entry name" value="GtrA_DPMS_TM"/>
</dbReference>
<feature type="transmembrane region" description="Helical" evidence="6">
    <location>
        <begin position="93"/>
        <end position="113"/>
    </location>
</feature>
<dbReference type="GO" id="GO:0005886">
    <property type="term" value="C:plasma membrane"/>
    <property type="evidence" value="ECO:0007669"/>
    <property type="project" value="TreeGrafter"/>
</dbReference>
<protein>
    <submittedName>
        <fullName evidence="8">GtrA family protein</fullName>
    </submittedName>
</protein>
<reference evidence="8" key="1">
    <citation type="submission" date="2022-05" db="EMBL/GenBank/DDBJ databases">
        <authorList>
            <person name="Sun H.-N."/>
        </authorList>
    </citation>
    <scope>NUCLEOTIDE SEQUENCE</scope>
    <source>
        <strain evidence="8">HB14</strain>
    </source>
</reference>
<dbReference type="Proteomes" id="UP001139319">
    <property type="component" value="Unassembled WGS sequence"/>
</dbReference>
<evidence type="ECO:0000256" key="1">
    <source>
        <dbReference type="ARBA" id="ARBA00004141"/>
    </source>
</evidence>
<evidence type="ECO:0000256" key="4">
    <source>
        <dbReference type="ARBA" id="ARBA00022989"/>
    </source>
</evidence>
<feature type="transmembrane region" description="Helical" evidence="6">
    <location>
        <begin position="63"/>
        <end position="81"/>
    </location>
</feature>
<comment type="caution">
    <text evidence="8">The sequence shown here is derived from an EMBL/GenBank/DDBJ whole genome shotgun (WGS) entry which is preliminary data.</text>
</comment>
<name>A0A9X2KSP2_9GAMM</name>
<feature type="domain" description="GtrA/DPMS transmembrane" evidence="7">
    <location>
        <begin position="31"/>
        <end position="143"/>
    </location>
</feature>
<dbReference type="PANTHER" id="PTHR38459">
    <property type="entry name" value="PROPHAGE BACTOPRENOL-LINKED GLUCOSE TRANSLOCASE HOMOLOG"/>
    <property type="match status" value="1"/>
</dbReference>
<dbReference type="AlphaFoldDB" id="A0A9X2KSP2"/>
<evidence type="ECO:0000256" key="5">
    <source>
        <dbReference type="ARBA" id="ARBA00023136"/>
    </source>
</evidence>
<dbReference type="EMBL" id="JAMFTH010000001">
    <property type="protein sequence ID" value="MCP8898018.1"/>
    <property type="molecule type" value="Genomic_DNA"/>
</dbReference>
<keyword evidence="3 6" id="KW-0812">Transmembrane</keyword>
<evidence type="ECO:0000256" key="2">
    <source>
        <dbReference type="ARBA" id="ARBA00009399"/>
    </source>
</evidence>
<dbReference type="InterPro" id="IPR051401">
    <property type="entry name" value="GtrA_CellWall_Glycosyl"/>
</dbReference>
<comment type="similarity">
    <text evidence="2">Belongs to the GtrA family.</text>
</comment>
<organism evidence="8 9">
    <name type="scientific">Gilvimarinus xylanilyticus</name>
    <dbReference type="NCBI Taxonomy" id="2944139"/>
    <lineage>
        <taxon>Bacteria</taxon>
        <taxon>Pseudomonadati</taxon>
        <taxon>Pseudomonadota</taxon>
        <taxon>Gammaproteobacteria</taxon>
        <taxon>Cellvibrionales</taxon>
        <taxon>Cellvibrionaceae</taxon>
        <taxon>Gilvimarinus</taxon>
    </lineage>
</organism>
<evidence type="ECO:0000259" key="7">
    <source>
        <dbReference type="Pfam" id="PF04138"/>
    </source>
</evidence>
<comment type="subcellular location">
    <subcellularLocation>
        <location evidence="1">Membrane</location>
        <topology evidence="1">Multi-pass membrane protein</topology>
    </subcellularLocation>
</comment>
<evidence type="ECO:0000313" key="9">
    <source>
        <dbReference type="Proteomes" id="UP001139319"/>
    </source>
</evidence>
<gene>
    <name evidence="8" type="ORF">M6D89_01750</name>
</gene>
<dbReference type="Pfam" id="PF04138">
    <property type="entry name" value="GtrA_DPMS_TM"/>
    <property type="match status" value="1"/>
</dbReference>
<evidence type="ECO:0000313" key="8">
    <source>
        <dbReference type="EMBL" id="MCP8898018.1"/>
    </source>
</evidence>
<accession>A0A9X2KSP2</accession>
<proteinExistence type="inferred from homology"/>
<keyword evidence="5 6" id="KW-0472">Membrane</keyword>
<evidence type="ECO:0000256" key="3">
    <source>
        <dbReference type="ARBA" id="ARBA00022692"/>
    </source>
</evidence>
<dbReference type="RefSeq" id="WP_253966310.1">
    <property type="nucleotide sequence ID" value="NZ_JAMFTH010000001.1"/>
</dbReference>
<dbReference type="GO" id="GO:0000271">
    <property type="term" value="P:polysaccharide biosynthetic process"/>
    <property type="evidence" value="ECO:0007669"/>
    <property type="project" value="InterPro"/>
</dbReference>